<comment type="caution">
    <text evidence="1">The sequence shown here is derived from an EMBL/GenBank/DDBJ whole genome shotgun (WGS) entry which is preliminary data.</text>
</comment>
<evidence type="ECO:0000313" key="2">
    <source>
        <dbReference type="Proteomes" id="UP000239415"/>
    </source>
</evidence>
<dbReference type="Proteomes" id="UP000239415">
    <property type="component" value="Unassembled WGS sequence"/>
</dbReference>
<organism evidence="1 2">
    <name type="scientific">Actinoplanes italicus</name>
    <dbReference type="NCBI Taxonomy" id="113567"/>
    <lineage>
        <taxon>Bacteria</taxon>
        <taxon>Bacillati</taxon>
        <taxon>Actinomycetota</taxon>
        <taxon>Actinomycetes</taxon>
        <taxon>Micromonosporales</taxon>
        <taxon>Micromonosporaceae</taxon>
        <taxon>Actinoplanes</taxon>
    </lineage>
</organism>
<accession>A0A2T0K1E3</accession>
<dbReference type="AlphaFoldDB" id="A0A2T0K1E3"/>
<proteinExistence type="predicted"/>
<dbReference type="OrthoDB" id="3397450at2"/>
<keyword evidence="2" id="KW-1185">Reference proteome</keyword>
<reference evidence="1 2" key="1">
    <citation type="submission" date="2018-03" db="EMBL/GenBank/DDBJ databases">
        <title>Genomic Encyclopedia of Archaeal and Bacterial Type Strains, Phase II (KMG-II): from individual species to whole genera.</title>
        <authorList>
            <person name="Goeker M."/>
        </authorList>
    </citation>
    <scope>NUCLEOTIDE SEQUENCE [LARGE SCALE GENOMIC DNA]</scope>
    <source>
        <strain evidence="1 2">DSM 43146</strain>
    </source>
</reference>
<dbReference type="RefSeq" id="WP_106326944.1">
    <property type="nucleotide sequence ID" value="NZ_BOMO01000126.1"/>
</dbReference>
<sequence>MTPFGIRVARLLERRGAAVTLAEPGDDTLRRLAPVLGLHTADLFVFAGRTLPDDLAPAELTGPWDVESLVAWRAHELDAEGRARLRDFVDGLPARPVRRTTPFPSDGQELTAGTILRRLLANRNLRVRNSLLTELGAGPYMSTATYRMALAERVPLSDDYVNAFARTVGIPVLELAVLIDREVAELPWTGSRPWPRDLVELAWAARRLDDEQLRAAMDHADSLRPRPDTDG</sequence>
<gene>
    <name evidence="1" type="ORF">CLV67_119151</name>
</gene>
<protein>
    <submittedName>
        <fullName evidence="1">Uncharacterized protein</fullName>
    </submittedName>
</protein>
<name>A0A2T0K1E3_9ACTN</name>
<evidence type="ECO:0000313" key="1">
    <source>
        <dbReference type="EMBL" id="PRX16570.1"/>
    </source>
</evidence>
<dbReference type="EMBL" id="PVMZ01000019">
    <property type="protein sequence ID" value="PRX16570.1"/>
    <property type="molecule type" value="Genomic_DNA"/>
</dbReference>